<dbReference type="PANTHER" id="PTHR42806:SF1">
    <property type="entry name" value="GLYCINE DEHYDROGENASE (DECARBOXYLATING)"/>
    <property type="match status" value="1"/>
</dbReference>
<comment type="function">
    <text evidence="1 4">The glycine cleavage system catalyzes the degradation of glycine. The P protein binds the alpha-amino group of glycine through its pyridoxal phosphate cofactor; CO(2) is released and the remaining methylamine moiety is then transferred to the lipoamide cofactor of the H protein.</text>
</comment>
<evidence type="ECO:0000256" key="2">
    <source>
        <dbReference type="ARBA" id="ARBA00023002"/>
    </source>
</evidence>
<dbReference type="PIRSF" id="PIRSF006815">
    <property type="entry name" value="GcvPA"/>
    <property type="match status" value="1"/>
</dbReference>
<dbReference type="InterPro" id="IPR015421">
    <property type="entry name" value="PyrdxlP-dep_Trfase_major"/>
</dbReference>
<dbReference type="InterPro" id="IPR015424">
    <property type="entry name" value="PyrdxlP-dep_Trfase"/>
</dbReference>
<dbReference type="PANTHER" id="PTHR42806">
    <property type="entry name" value="GLYCINE CLEAVAGE SYSTEM P-PROTEIN"/>
    <property type="match status" value="1"/>
</dbReference>
<evidence type="ECO:0000313" key="7">
    <source>
        <dbReference type="Proteomes" id="UP000606463"/>
    </source>
</evidence>
<evidence type="ECO:0000259" key="5">
    <source>
        <dbReference type="Pfam" id="PF02347"/>
    </source>
</evidence>
<dbReference type="GO" id="GO:0009116">
    <property type="term" value="P:nucleoside metabolic process"/>
    <property type="evidence" value="ECO:0007669"/>
    <property type="project" value="InterPro"/>
</dbReference>
<dbReference type="CDD" id="cd00613">
    <property type="entry name" value="GDC-P"/>
    <property type="match status" value="1"/>
</dbReference>
<dbReference type="InterPro" id="IPR023010">
    <property type="entry name" value="GcvPA"/>
</dbReference>
<dbReference type="HAMAP" id="MF_00712">
    <property type="entry name" value="GcvPA"/>
    <property type="match status" value="1"/>
</dbReference>
<dbReference type="Gene3D" id="3.90.1150.10">
    <property type="entry name" value="Aspartate Aminotransferase, domain 1"/>
    <property type="match status" value="1"/>
</dbReference>
<evidence type="ECO:0000313" key="6">
    <source>
        <dbReference type="EMBL" id="HIP98009.1"/>
    </source>
</evidence>
<comment type="subunit">
    <text evidence="4">The glycine cleavage system is composed of four proteins: P, T, L and H. In this organism, the P 'protein' is a heterodimer of two subunits.</text>
</comment>
<dbReference type="EC" id="1.4.4.2" evidence="4"/>
<evidence type="ECO:0000256" key="1">
    <source>
        <dbReference type="ARBA" id="ARBA00003788"/>
    </source>
</evidence>
<comment type="caution">
    <text evidence="6">The sequence shown here is derived from an EMBL/GenBank/DDBJ whole genome shotgun (WGS) entry which is preliminary data.</text>
</comment>
<sequence>MAYIPHSSDETQEMLSLIGAKSFQDLYSHIDKNLLFHGGLNLPQPLSEAEILQTFKGWAAKNKQLTIFAGAGAYDRYIPAAVDYLVERGEFLTTYTPYQPEVSQGTLTAIFEFQTVIAQLTGMDVANASMYDGSSALAEAVLMARAIKGKGDTVVLSSTIHPFYRQVVKTYLYGYRDKVVEIPHTEGGVTDLNELQEVLKKENVHALAVQYPNFFGFVEPLKEIGELAQKYGVPLIVVSDPIALAILKPPALFGADIVVGEGQQLGNPLYFGGPYLGFFATRQKYVRKMPGRLVGMGEDLEGKRAFTLVLQAREQHIRRERATSNICSNQNLLLLRALIYVALLGKEGLREVAKQSVAKARYLYRGLTSLGWENPFRNEQFLWEFPLKHPEVQEIRKKLLKEGFLFGIDLGKFYPDMENTLLVAVTEKRTKGEMDKLLTLLLKL</sequence>
<dbReference type="Pfam" id="PF02347">
    <property type="entry name" value="GDC-P"/>
    <property type="match status" value="1"/>
</dbReference>
<comment type="catalytic activity">
    <reaction evidence="3 4">
        <text>N(6)-[(R)-lipoyl]-L-lysyl-[glycine-cleavage complex H protein] + glycine + H(+) = N(6)-[(R)-S(8)-aminomethyldihydrolipoyl]-L-lysyl-[glycine-cleavage complex H protein] + CO2</text>
        <dbReference type="Rhea" id="RHEA:24304"/>
        <dbReference type="Rhea" id="RHEA-COMP:10494"/>
        <dbReference type="Rhea" id="RHEA-COMP:10495"/>
        <dbReference type="ChEBI" id="CHEBI:15378"/>
        <dbReference type="ChEBI" id="CHEBI:16526"/>
        <dbReference type="ChEBI" id="CHEBI:57305"/>
        <dbReference type="ChEBI" id="CHEBI:83099"/>
        <dbReference type="ChEBI" id="CHEBI:83143"/>
        <dbReference type="EC" id="1.4.4.2"/>
    </reaction>
</comment>
<dbReference type="InterPro" id="IPR049315">
    <property type="entry name" value="GDC-P_N"/>
</dbReference>
<dbReference type="EMBL" id="DQVE01000014">
    <property type="protein sequence ID" value="HIP98009.1"/>
    <property type="molecule type" value="Genomic_DNA"/>
</dbReference>
<dbReference type="Gene3D" id="3.40.640.10">
    <property type="entry name" value="Type I PLP-dependent aspartate aminotransferase-like (Major domain)"/>
    <property type="match status" value="1"/>
</dbReference>
<dbReference type="SUPFAM" id="SSF53383">
    <property type="entry name" value="PLP-dependent transferases"/>
    <property type="match status" value="1"/>
</dbReference>
<gene>
    <name evidence="4" type="primary">gcvPA</name>
    <name evidence="6" type="ORF">EYH37_01385</name>
</gene>
<reference evidence="6" key="1">
    <citation type="journal article" date="2020" name="ISME J.">
        <title>Gammaproteobacteria mediating utilization of methyl-, sulfur- and petroleum organic compounds in deep ocean hydrothermal plumes.</title>
        <authorList>
            <person name="Zhou Z."/>
            <person name="Liu Y."/>
            <person name="Pan J."/>
            <person name="Cron B.R."/>
            <person name="Toner B.M."/>
            <person name="Anantharaman K."/>
            <person name="Breier J.A."/>
            <person name="Dick G.J."/>
            <person name="Li M."/>
        </authorList>
    </citation>
    <scope>NUCLEOTIDE SEQUENCE</scope>
    <source>
        <strain evidence="6">SZUA-1501</strain>
    </source>
</reference>
<protein>
    <recommendedName>
        <fullName evidence="4">Probable glycine dehydrogenase (decarboxylating) subunit 1</fullName>
        <ecNumber evidence="4">1.4.4.2</ecNumber>
    </recommendedName>
    <alternativeName>
        <fullName evidence="4">Glycine cleavage system P-protein subunit 1</fullName>
    </alternativeName>
    <alternativeName>
        <fullName evidence="4">Glycine decarboxylase subunit 1</fullName>
    </alternativeName>
    <alternativeName>
        <fullName evidence="4">Glycine dehydrogenase (aminomethyl-transferring) subunit 1</fullName>
    </alternativeName>
</protein>
<dbReference type="Proteomes" id="UP000606463">
    <property type="component" value="Unassembled WGS sequence"/>
</dbReference>
<keyword evidence="2 4" id="KW-0560">Oxidoreductase</keyword>
<evidence type="ECO:0000256" key="4">
    <source>
        <dbReference type="HAMAP-Rule" id="MF_00712"/>
    </source>
</evidence>
<organism evidence="6 7">
    <name type="scientific">Aquifex aeolicus</name>
    <dbReference type="NCBI Taxonomy" id="63363"/>
    <lineage>
        <taxon>Bacteria</taxon>
        <taxon>Pseudomonadati</taxon>
        <taxon>Aquificota</taxon>
        <taxon>Aquificia</taxon>
        <taxon>Aquificales</taxon>
        <taxon>Aquificaceae</taxon>
        <taxon>Aquifex</taxon>
    </lineage>
</organism>
<feature type="domain" description="Glycine cleavage system P-protein N-terminal" evidence="5">
    <location>
        <begin position="2"/>
        <end position="441"/>
    </location>
</feature>
<dbReference type="NCBIfam" id="NF001696">
    <property type="entry name" value="PRK00451.1"/>
    <property type="match status" value="1"/>
</dbReference>
<accession>A0A9D0YP74</accession>
<dbReference type="InterPro" id="IPR015422">
    <property type="entry name" value="PyrdxlP-dep_Trfase_small"/>
</dbReference>
<proteinExistence type="inferred from homology"/>
<dbReference type="GO" id="GO:0004375">
    <property type="term" value="F:glycine dehydrogenase (decarboxylating) activity"/>
    <property type="evidence" value="ECO:0007669"/>
    <property type="project" value="UniProtKB-EC"/>
</dbReference>
<dbReference type="InterPro" id="IPR020581">
    <property type="entry name" value="GDC_P"/>
</dbReference>
<dbReference type="GO" id="GO:0019464">
    <property type="term" value="P:glycine decarboxylation via glycine cleavage system"/>
    <property type="evidence" value="ECO:0007669"/>
    <property type="project" value="UniProtKB-UniRule"/>
</dbReference>
<dbReference type="AlphaFoldDB" id="A0A9D0YP74"/>
<comment type="similarity">
    <text evidence="4">Belongs to the GcvP family. N-terminal subunit subfamily.</text>
</comment>
<name>A0A9D0YP74_AQUAO</name>
<evidence type="ECO:0000256" key="3">
    <source>
        <dbReference type="ARBA" id="ARBA00049026"/>
    </source>
</evidence>